<dbReference type="PANTHER" id="PTHR30435:SF2">
    <property type="entry name" value="FLAGELLAR BASAL-BODY ROD PROTEIN FLGC"/>
    <property type="match status" value="1"/>
</dbReference>
<dbReference type="InterPro" id="IPR019776">
    <property type="entry name" value="Flagellar_basal_body_rod_CS"/>
</dbReference>
<dbReference type="GO" id="GO:0030694">
    <property type="term" value="C:bacterial-type flagellum basal body, rod"/>
    <property type="evidence" value="ECO:0007669"/>
    <property type="project" value="UniProtKB-UniRule"/>
</dbReference>
<dbReference type="GO" id="GO:0071978">
    <property type="term" value="P:bacterial-type flagellum-dependent swarming motility"/>
    <property type="evidence" value="ECO:0007669"/>
    <property type="project" value="TreeGrafter"/>
</dbReference>
<evidence type="ECO:0000256" key="6">
    <source>
        <dbReference type="RuleBase" id="RU362062"/>
    </source>
</evidence>
<dbReference type="RefSeq" id="WP_150497465.1">
    <property type="nucleotide sequence ID" value="NZ_BMFA01000013.1"/>
</dbReference>
<organism evidence="9 10">
    <name type="scientific">Roseibium aquae</name>
    <dbReference type="NCBI Taxonomy" id="1323746"/>
    <lineage>
        <taxon>Bacteria</taxon>
        <taxon>Pseudomonadati</taxon>
        <taxon>Pseudomonadota</taxon>
        <taxon>Alphaproteobacteria</taxon>
        <taxon>Hyphomicrobiales</taxon>
        <taxon>Stappiaceae</taxon>
        <taxon>Roseibium</taxon>
    </lineage>
</organism>
<dbReference type="Proteomes" id="UP000605148">
    <property type="component" value="Unassembled WGS sequence"/>
</dbReference>
<evidence type="ECO:0000256" key="2">
    <source>
        <dbReference type="ARBA" id="ARBA00009677"/>
    </source>
</evidence>
<evidence type="ECO:0000313" key="10">
    <source>
        <dbReference type="Proteomes" id="UP000605148"/>
    </source>
</evidence>
<dbReference type="InterPro" id="IPR010930">
    <property type="entry name" value="Flg_bb/hook_C_dom"/>
</dbReference>
<dbReference type="InterPro" id="IPR001444">
    <property type="entry name" value="Flag_bb_rod_N"/>
</dbReference>
<reference evidence="9" key="2">
    <citation type="submission" date="2020-09" db="EMBL/GenBank/DDBJ databases">
        <authorList>
            <person name="Sun Q."/>
            <person name="Zhou Y."/>
        </authorList>
    </citation>
    <scope>NUCLEOTIDE SEQUENCE</scope>
    <source>
        <strain evidence="9">CGMCC 1.12426</strain>
    </source>
</reference>
<dbReference type="OrthoDB" id="9813951at2"/>
<protein>
    <recommendedName>
        <fullName evidence="3 6">Flagellar basal-body rod protein FlgC</fullName>
    </recommendedName>
</protein>
<accession>A0A916X1X2</accession>
<feature type="domain" description="Flagellar basal-body/hook protein C-terminal" evidence="8">
    <location>
        <begin position="91"/>
        <end position="129"/>
    </location>
</feature>
<dbReference type="Pfam" id="PF00460">
    <property type="entry name" value="Flg_bb_rod"/>
    <property type="match status" value="1"/>
</dbReference>
<evidence type="ECO:0000259" key="8">
    <source>
        <dbReference type="Pfam" id="PF06429"/>
    </source>
</evidence>
<dbReference type="Pfam" id="PF06429">
    <property type="entry name" value="Flg_bbr_C"/>
    <property type="match status" value="1"/>
</dbReference>
<evidence type="ECO:0000256" key="1">
    <source>
        <dbReference type="ARBA" id="ARBA00004117"/>
    </source>
</evidence>
<feature type="domain" description="Flagellar basal body rod protein N-terminal" evidence="7">
    <location>
        <begin position="9"/>
        <end position="33"/>
    </location>
</feature>
<dbReference type="AlphaFoldDB" id="A0A916X1X2"/>
<proteinExistence type="inferred from homology"/>
<keyword evidence="9" id="KW-0282">Flagellum</keyword>
<keyword evidence="9" id="KW-0966">Cell projection</keyword>
<evidence type="ECO:0000256" key="3">
    <source>
        <dbReference type="ARBA" id="ARBA00017941"/>
    </source>
</evidence>
<keyword evidence="9" id="KW-0969">Cilium</keyword>
<keyword evidence="10" id="KW-1185">Reference proteome</keyword>
<sequence>MIDPLSATMQISSSALKAQSERLRVVSENLANARSTGEAAGDDPYQRKTVTFESEFDRASRADMVKVKDIGVDKSPFTVEYEPGHPAADENGYVKMPNVNMLMELADMRETNRSYEANLKVMTQAREMVMRHIGLLRDTG</sequence>
<dbReference type="PANTHER" id="PTHR30435">
    <property type="entry name" value="FLAGELLAR PROTEIN"/>
    <property type="match status" value="1"/>
</dbReference>
<reference evidence="9" key="1">
    <citation type="journal article" date="2014" name="Int. J. Syst. Evol. Microbiol.">
        <title>Complete genome sequence of Corynebacterium casei LMG S-19264T (=DSM 44701T), isolated from a smear-ripened cheese.</title>
        <authorList>
            <consortium name="US DOE Joint Genome Institute (JGI-PGF)"/>
            <person name="Walter F."/>
            <person name="Albersmeier A."/>
            <person name="Kalinowski J."/>
            <person name="Ruckert C."/>
        </authorList>
    </citation>
    <scope>NUCLEOTIDE SEQUENCE</scope>
    <source>
        <strain evidence="9">CGMCC 1.12426</strain>
    </source>
</reference>
<dbReference type="NCBIfam" id="TIGR01395">
    <property type="entry name" value="FlgC"/>
    <property type="match status" value="1"/>
</dbReference>
<name>A0A916X1X2_9HYPH</name>
<dbReference type="EMBL" id="BMFA01000013">
    <property type="protein sequence ID" value="GGB60145.1"/>
    <property type="molecule type" value="Genomic_DNA"/>
</dbReference>
<gene>
    <name evidence="9" type="primary">flgC</name>
    <name evidence="9" type="ORF">GCM10011316_35230</name>
</gene>
<comment type="similarity">
    <text evidence="2">Belongs to the flagella basal body rod proteins family.</text>
</comment>
<comment type="subunit">
    <text evidence="5 6">The basal body constitutes a major portion of the flagellar organelle and consists of four rings (L,P,S, and M) mounted on a central rod. The rod consists of about 26 subunits of FlgG in the distal portion, and FlgB, FlgC and FlgF are thought to build up the proximal portion of the rod with about 6 subunits each.</text>
</comment>
<dbReference type="InterPro" id="IPR006299">
    <property type="entry name" value="FlgC"/>
</dbReference>
<comment type="caution">
    <text evidence="9">The sequence shown here is derived from an EMBL/GenBank/DDBJ whole genome shotgun (WGS) entry which is preliminary data.</text>
</comment>
<dbReference type="PROSITE" id="PS00588">
    <property type="entry name" value="FLAGELLA_BB_ROD"/>
    <property type="match status" value="1"/>
</dbReference>
<keyword evidence="4 6" id="KW-0975">Bacterial flagellum</keyword>
<evidence type="ECO:0000256" key="5">
    <source>
        <dbReference type="ARBA" id="ARBA00025933"/>
    </source>
</evidence>
<evidence type="ECO:0000313" key="9">
    <source>
        <dbReference type="EMBL" id="GGB60145.1"/>
    </source>
</evidence>
<comment type="subcellular location">
    <subcellularLocation>
        <location evidence="1 6">Bacterial flagellum basal body</location>
    </subcellularLocation>
</comment>
<evidence type="ECO:0000256" key="4">
    <source>
        <dbReference type="ARBA" id="ARBA00023143"/>
    </source>
</evidence>
<evidence type="ECO:0000259" key="7">
    <source>
        <dbReference type="Pfam" id="PF00460"/>
    </source>
</evidence>